<dbReference type="SUPFAM" id="SSF55785">
    <property type="entry name" value="PYP-like sensor domain (PAS domain)"/>
    <property type="match status" value="1"/>
</dbReference>
<dbReference type="InterPro" id="IPR035965">
    <property type="entry name" value="PAS-like_dom_sf"/>
</dbReference>
<sequence length="222" mass="24800">MKHRSTRELYDYWQRLRGSRPAPDRTEIEPSDIRRILGDTFILEAASRHDYRFRLAGTRVCALYGRELKGRDFLDLWTGEDRETMATMLAAITQDAAAAVIGTTGRSAHERSLPCEVLLLPIRQKGGGWTRILGSFLPMDDPYWIGIHPIMAQSIVSLRLIWPDERPHFLRRGDEIDDDIEAVPVSPYGARPTDGGAFAGGGNGAITRRVGHLLVFEGGKSS</sequence>
<reference evidence="1 2" key="1">
    <citation type="submission" date="2019-02" db="EMBL/GenBank/DDBJ databases">
        <title>Siculibacillus lacustris gen. nov., sp. nov., a new rosette-forming bacterium isolated from a freshwater crater lake (Lake St. Ana, Romania).</title>
        <authorList>
            <person name="Felfoldi T."/>
            <person name="Marton Z."/>
            <person name="Szabo A."/>
            <person name="Mentes A."/>
            <person name="Boka K."/>
            <person name="Marialigeti K."/>
            <person name="Mathe I."/>
            <person name="Koncz M."/>
            <person name="Schumann P."/>
            <person name="Toth E."/>
        </authorList>
    </citation>
    <scope>NUCLEOTIDE SEQUENCE [LARGE SCALE GENOMIC DNA]</scope>
    <source>
        <strain evidence="1 2">SA-279</strain>
    </source>
</reference>
<gene>
    <name evidence="1" type="ORF">EYW49_20965</name>
</gene>
<dbReference type="RefSeq" id="WP_131311586.1">
    <property type="nucleotide sequence ID" value="NZ_SJFN01000047.1"/>
</dbReference>
<dbReference type="InterPro" id="IPR009922">
    <property type="entry name" value="DUF1457"/>
</dbReference>
<dbReference type="Proteomes" id="UP000292781">
    <property type="component" value="Unassembled WGS sequence"/>
</dbReference>
<comment type="caution">
    <text evidence="1">The sequence shown here is derived from an EMBL/GenBank/DDBJ whole genome shotgun (WGS) entry which is preliminary data.</text>
</comment>
<dbReference type="AlphaFoldDB" id="A0A4Q9VEH6"/>
<evidence type="ECO:0000313" key="2">
    <source>
        <dbReference type="Proteomes" id="UP000292781"/>
    </source>
</evidence>
<proteinExistence type="predicted"/>
<evidence type="ECO:0000313" key="1">
    <source>
        <dbReference type="EMBL" id="TBW33088.1"/>
    </source>
</evidence>
<dbReference type="PIRSF" id="PIRSF031878">
    <property type="entry name" value="UCP031878"/>
    <property type="match status" value="1"/>
</dbReference>
<accession>A0A4Q9VEH6</accession>
<keyword evidence="2" id="KW-1185">Reference proteome</keyword>
<dbReference type="EMBL" id="SJFN01000047">
    <property type="protein sequence ID" value="TBW33088.1"/>
    <property type="molecule type" value="Genomic_DNA"/>
</dbReference>
<protein>
    <submittedName>
        <fullName evidence="1">PAS domain-containing protein</fullName>
    </submittedName>
</protein>
<dbReference type="Pfam" id="PF07310">
    <property type="entry name" value="PAS_5"/>
    <property type="match status" value="1"/>
</dbReference>
<dbReference type="OrthoDB" id="8480244at2"/>
<organism evidence="1 2">
    <name type="scientific">Siculibacillus lacustris</name>
    <dbReference type="NCBI Taxonomy" id="1549641"/>
    <lineage>
        <taxon>Bacteria</taxon>
        <taxon>Pseudomonadati</taxon>
        <taxon>Pseudomonadota</taxon>
        <taxon>Alphaproteobacteria</taxon>
        <taxon>Hyphomicrobiales</taxon>
        <taxon>Ancalomicrobiaceae</taxon>
        <taxon>Siculibacillus</taxon>
    </lineage>
</organism>
<name>A0A4Q9VEH6_9HYPH</name>